<feature type="chain" id="PRO_5006633273" evidence="1">
    <location>
        <begin position="20"/>
        <end position="444"/>
    </location>
</feature>
<keyword evidence="4" id="KW-1185">Reference proteome</keyword>
<dbReference type="Gene3D" id="2.60.120.430">
    <property type="entry name" value="Galactose-binding lectin"/>
    <property type="match status" value="1"/>
</dbReference>
<dbReference type="OrthoDB" id="5381604at2"/>
<dbReference type="EMBL" id="DF968182">
    <property type="protein sequence ID" value="GAP42014.1"/>
    <property type="molecule type" value="Genomic_DNA"/>
</dbReference>
<dbReference type="NCBIfam" id="TIGR04183">
    <property type="entry name" value="Por_Secre_tail"/>
    <property type="match status" value="1"/>
</dbReference>
<name>A0A0S7BW72_9BACT</name>
<organism evidence="3">
    <name type="scientific">Lentimicrobium saccharophilum</name>
    <dbReference type="NCBI Taxonomy" id="1678841"/>
    <lineage>
        <taxon>Bacteria</taxon>
        <taxon>Pseudomonadati</taxon>
        <taxon>Bacteroidota</taxon>
        <taxon>Bacteroidia</taxon>
        <taxon>Bacteroidales</taxon>
        <taxon>Lentimicrobiaceae</taxon>
        <taxon>Lentimicrobium</taxon>
    </lineage>
</organism>
<sequence>MMKKTTTILLMLIASVSFAQNNPVDFESGGFGADWTWAVFENDSNPPLEIIANPDQSGANTSATVAKFTALQTGNPWAGCESLHNADLGPFVLDETNNLIKIMVWKSVISDVGIKLASPLGWSQGEIKVANTLVNQWEELTFDFSNFINPPPDQGQLDQIIIFPDFDLSGRTQDNIVYFDNITFNPQGGSNPDVPTVAAPIPPQRNPGDVISLFSDAYTNVPVDTWLTGWSAAMLEELTIAGNPTKRYYNLDYAGIETVQNQIDISEMLQLHLDVWSPNFTFFGIKLVDFGPDGAFGGGDDSEHQVNFEGLAQSQWVSLEIPLTDFTGLNALNNIAQYILVGQPTGLSNVYVDNFYFYKGEPVSTSDISLTGKRVVLYPNPVEQGGQIYLGSNVYQVDVLDLSGRALISVNNPAIETGNLNRGAYLLRIQTRDGLIQTHKLIVN</sequence>
<reference evidence="3" key="1">
    <citation type="journal article" date="2015" name="Genome Announc.">
        <title>Draft Genome Sequence of Bacteroidales Strain TBC1, a Novel Isolate from a Methanogenic Wastewater Treatment System.</title>
        <authorList>
            <person name="Tourlousse D.M."/>
            <person name="Matsuura N."/>
            <person name="Sun L."/>
            <person name="Toyonaga M."/>
            <person name="Kuroda K."/>
            <person name="Ohashi A."/>
            <person name="Cruz R."/>
            <person name="Yamaguchi T."/>
            <person name="Sekiguchi Y."/>
        </authorList>
    </citation>
    <scope>NUCLEOTIDE SEQUENCE [LARGE SCALE GENOMIC DNA]</scope>
    <source>
        <strain evidence="3">TBC1</strain>
    </source>
</reference>
<gene>
    <name evidence="3" type="ORF">TBC1_11142</name>
</gene>
<evidence type="ECO:0000313" key="3">
    <source>
        <dbReference type="EMBL" id="GAP42014.1"/>
    </source>
</evidence>
<dbReference type="AlphaFoldDB" id="A0A0S7BW72"/>
<proteinExistence type="predicted"/>
<dbReference type="PATRIC" id="fig|1678841.3.peg.173"/>
<evidence type="ECO:0000259" key="2">
    <source>
        <dbReference type="Pfam" id="PF18962"/>
    </source>
</evidence>
<evidence type="ECO:0000256" key="1">
    <source>
        <dbReference type="SAM" id="SignalP"/>
    </source>
</evidence>
<keyword evidence="1" id="KW-0732">Signal</keyword>
<dbReference type="RefSeq" id="WP_082189422.1">
    <property type="nucleotide sequence ID" value="NZ_DF968182.1"/>
</dbReference>
<evidence type="ECO:0000313" key="4">
    <source>
        <dbReference type="Proteomes" id="UP000053091"/>
    </source>
</evidence>
<feature type="signal peptide" evidence="1">
    <location>
        <begin position="1"/>
        <end position="19"/>
    </location>
</feature>
<protein>
    <submittedName>
        <fullName evidence="3">Protein containing Por secretion system C-terminal sorting domain</fullName>
    </submittedName>
</protein>
<accession>A0A0S7BW72</accession>
<feature type="domain" description="Secretion system C-terminal sorting" evidence="2">
    <location>
        <begin position="377"/>
        <end position="443"/>
    </location>
</feature>
<dbReference type="Pfam" id="PF18962">
    <property type="entry name" value="Por_Secre_tail"/>
    <property type="match status" value="1"/>
</dbReference>
<dbReference type="Proteomes" id="UP000053091">
    <property type="component" value="Unassembled WGS sequence"/>
</dbReference>
<dbReference type="InterPro" id="IPR026444">
    <property type="entry name" value="Secre_tail"/>
</dbReference>
<dbReference type="STRING" id="1678841.TBC1_11142"/>